<evidence type="ECO:0000313" key="8">
    <source>
        <dbReference type="Proteomes" id="UP001413721"/>
    </source>
</evidence>
<protein>
    <submittedName>
        <fullName evidence="7">Sigma-70 family RNA polymerase sigma factor</fullName>
    </submittedName>
</protein>
<evidence type="ECO:0000313" key="7">
    <source>
        <dbReference type="EMBL" id="MEN2991534.1"/>
    </source>
</evidence>
<gene>
    <name evidence="7" type="ORF">WG926_24695</name>
</gene>
<dbReference type="InterPro" id="IPR036388">
    <property type="entry name" value="WH-like_DNA-bd_sf"/>
</dbReference>
<dbReference type="Proteomes" id="UP001413721">
    <property type="component" value="Unassembled WGS sequence"/>
</dbReference>
<evidence type="ECO:0000256" key="3">
    <source>
        <dbReference type="ARBA" id="ARBA00023082"/>
    </source>
</evidence>
<dbReference type="InterPro" id="IPR014284">
    <property type="entry name" value="RNA_pol_sigma-70_dom"/>
</dbReference>
<evidence type="ECO:0000259" key="5">
    <source>
        <dbReference type="Pfam" id="PF04542"/>
    </source>
</evidence>
<dbReference type="Gene3D" id="1.10.1740.10">
    <property type="match status" value="1"/>
</dbReference>
<accession>A0ABU9YRV4</accession>
<comment type="similarity">
    <text evidence="1">Belongs to the sigma-70 factor family. ECF subfamily.</text>
</comment>
<dbReference type="InterPro" id="IPR013324">
    <property type="entry name" value="RNA_pol_sigma_r3/r4-like"/>
</dbReference>
<dbReference type="SUPFAM" id="SSF88659">
    <property type="entry name" value="Sigma3 and sigma4 domains of RNA polymerase sigma factors"/>
    <property type="match status" value="1"/>
</dbReference>
<dbReference type="CDD" id="cd06171">
    <property type="entry name" value="Sigma70_r4"/>
    <property type="match status" value="1"/>
</dbReference>
<keyword evidence="3" id="KW-0731">Sigma factor</keyword>
<proteinExistence type="inferred from homology"/>
<keyword evidence="4" id="KW-0804">Transcription</keyword>
<dbReference type="InterPro" id="IPR013325">
    <property type="entry name" value="RNA_pol_sigma_r2"/>
</dbReference>
<dbReference type="Pfam" id="PF04542">
    <property type="entry name" value="Sigma70_r2"/>
    <property type="match status" value="1"/>
</dbReference>
<organism evidence="7 8">
    <name type="scientific">Tistrella arctica</name>
    <dbReference type="NCBI Taxonomy" id="3133430"/>
    <lineage>
        <taxon>Bacteria</taxon>
        <taxon>Pseudomonadati</taxon>
        <taxon>Pseudomonadota</taxon>
        <taxon>Alphaproteobacteria</taxon>
        <taxon>Geminicoccales</taxon>
        <taxon>Geminicoccaceae</taxon>
        <taxon>Tistrella</taxon>
    </lineage>
</organism>
<reference evidence="7 8" key="1">
    <citation type="submission" date="2024-03" db="EMBL/GenBank/DDBJ databases">
        <title>High-quality draft genome sequencing of Tistrella sp. BH-R2-4.</title>
        <authorList>
            <person name="Dong C."/>
        </authorList>
    </citation>
    <scope>NUCLEOTIDE SEQUENCE [LARGE SCALE GENOMIC DNA]</scope>
    <source>
        <strain evidence="7 8">BH-R2-4</strain>
    </source>
</reference>
<keyword evidence="2" id="KW-0805">Transcription regulation</keyword>
<dbReference type="InterPro" id="IPR007627">
    <property type="entry name" value="RNA_pol_sigma70_r2"/>
</dbReference>
<feature type="domain" description="RNA polymerase sigma-70 region 2" evidence="5">
    <location>
        <begin position="24"/>
        <end position="86"/>
    </location>
</feature>
<dbReference type="Pfam" id="PF08281">
    <property type="entry name" value="Sigma70_r4_2"/>
    <property type="match status" value="1"/>
</dbReference>
<name>A0ABU9YRV4_9PROT</name>
<dbReference type="RefSeq" id="WP_345932231.1">
    <property type="nucleotide sequence ID" value="NZ_JBBKTV010000002.1"/>
</dbReference>
<dbReference type="PANTHER" id="PTHR43133:SF63">
    <property type="entry name" value="RNA POLYMERASE SIGMA FACTOR FECI-RELATED"/>
    <property type="match status" value="1"/>
</dbReference>
<dbReference type="InterPro" id="IPR039425">
    <property type="entry name" value="RNA_pol_sigma-70-like"/>
</dbReference>
<keyword evidence="8" id="KW-1185">Reference proteome</keyword>
<dbReference type="EMBL" id="JBBKTW010000011">
    <property type="protein sequence ID" value="MEN2991534.1"/>
    <property type="molecule type" value="Genomic_DNA"/>
</dbReference>
<evidence type="ECO:0000259" key="6">
    <source>
        <dbReference type="Pfam" id="PF08281"/>
    </source>
</evidence>
<dbReference type="InterPro" id="IPR013249">
    <property type="entry name" value="RNA_pol_sigma70_r4_t2"/>
</dbReference>
<dbReference type="PANTHER" id="PTHR43133">
    <property type="entry name" value="RNA POLYMERASE ECF-TYPE SIGMA FACTO"/>
    <property type="match status" value="1"/>
</dbReference>
<evidence type="ECO:0000256" key="2">
    <source>
        <dbReference type="ARBA" id="ARBA00023015"/>
    </source>
</evidence>
<feature type="domain" description="RNA polymerase sigma factor 70 region 4 type 2" evidence="6">
    <location>
        <begin position="118"/>
        <end position="170"/>
    </location>
</feature>
<dbReference type="SUPFAM" id="SSF88946">
    <property type="entry name" value="Sigma2 domain of RNA polymerase sigma factors"/>
    <property type="match status" value="1"/>
</dbReference>
<comment type="caution">
    <text evidence="7">The sequence shown here is derived from an EMBL/GenBank/DDBJ whole genome shotgun (WGS) entry which is preliminary data.</text>
</comment>
<dbReference type="NCBIfam" id="TIGR02937">
    <property type="entry name" value="sigma70-ECF"/>
    <property type="match status" value="1"/>
</dbReference>
<evidence type="ECO:0000256" key="1">
    <source>
        <dbReference type="ARBA" id="ARBA00010641"/>
    </source>
</evidence>
<dbReference type="Gene3D" id="1.10.10.10">
    <property type="entry name" value="Winged helix-like DNA-binding domain superfamily/Winged helix DNA-binding domain"/>
    <property type="match status" value="1"/>
</dbReference>
<sequence length="182" mass="20332">MAPTKSAELSVEGGRLVQSFQAGYGDLLRFLHRRCGDPDRAADLLQDLYFRIRTAEVEGRVVDDPQAYMRRIAINLVTDGHRRDARLRRERGDEAEGLSVACTAPLPDQAVAARERLRVLDAALAALPDNPRQALLLHRVEGLPQAEIARRLGVSESMVIKYVAQALKHCRDWQRRVEAGGE</sequence>
<evidence type="ECO:0000256" key="4">
    <source>
        <dbReference type="ARBA" id="ARBA00023163"/>
    </source>
</evidence>